<dbReference type="PATRIC" id="fig|1403316.3.peg.534"/>
<protein>
    <submittedName>
        <fullName evidence="1">Uncharacterized protein</fullName>
    </submittedName>
</protein>
<name>U5NCZ7_9MOLU</name>
<dbReference type="STRING" id="1403316.PRV_02855"/>
<evidence type="ECO:0000313" key="2">
    <source>
        <dbReference type="Proteomes" id="UP000017119"/>
    </source>
</evidence>
<dbReference type="Proteomes" id="UP000017119">
    <property type="component" value="Chromosome"/>
</dbReference>
<organism evidence="1 2">
    <name type="scientific">Mycoplasma parvum str. Indiana</name>
    <dbReference type="NCBI Taxonomy" id="1403316"/>
    <lineage>
        <taxon>Bacteria</taxon>
        <taxon>Bacillati</taxon>
        <taxon>Mycoplasmatota</taxon>
        <taxon>Mollicutes</taxon>
        <taxon>Mycoplasmataceae</taxon>
        <taxon>Mycoplasma</taxon>
    </lineage>
</organism>
<sequence length="255" mass="29397">MSSSEEKREIKSASFSADWVYSEEMSLEEKVSNTLLHLSSIDGVLSIEKLLGELKLQKSNILSLYDVLSSSIKRELMDHLDKLFELKLNNSKLEKQMDTLLYSVRISSPFIANYNSEKLPQSKEYRQFLQLYSDHTEGIQYTVKLKGKISLLLDSQKLLDKSYASKMAHIDYQIISLGRILDNLAEAKKEEVGALYFSQFNRLEELIKEITDNEEKLGKLKRSMNITREGFFNKGINETFSSELKRISEISLKNL</sequence>
<reference evidence="1 2" key="1">
    <citation type="journal article" date="2013" name="Genome Announc.">
        <title>Genome Sequence of Mycoplasma parvum (Formerly Eperythrozoon parvum), a Diminutive Hemoplasma of the Pig.</title>
        <authorList>
            <person name="do Nascimento N.C."/>
            <person name="Dos Santos A.P."/>
            <person name="Chu Y."/>
            <person name="Guimaraes A.M."/>
            <person name="Pagliaro A."/>
            <person name="Messick J.B."/>
        </authorList>
    </citation>
    <scope>NUCLEOTIDE SEQUENCE [LARGE SCALE GENOMIC DNA]</scope>
    <source>
        <strain evidence="1 2">Indiana</strain>
    </source>
</reference>
<dbReference type="OrthoDB" id="398143at2"/>
<dbReference type="AlphaFoldDB" id="U5NCZ7"/>
<dbReference type="RefSeq" id="WP_022770544.1">
    <property type="nucleotide sequence ID" value="NC_022575.1"/>
</dbReference>
<gene>
    <name evidence="1" type="ORF">PRV_02855</name>
</gene>
<accession>U5NCZ7</accession>
<evidence type="ECO:0000313" key="1">
    <source>
        <dbReference type="EMBL" id="AGX89297.1"/>
    </source>
</evidence>
<dbReference type="EMBL" id="CP006771">
    <property type="protein sequence ID" value="AGX89297.1"/>
    <property type="molecule type" value="Genomic_DNA"/>
</dbReference>
<dbReference type="KEGG" id="mpv:PRV_02855"/>
<proteinExistence type="predicted"/>
<dbReference type="HOGENOM" id="CLU_1110489_0_0_14"/>
<keyword evidence="2" id="KW-1185">Reference proteome</keyword>